<evidence type="ECO:0000259" key="2">
    <source>
        <dbReference type="Pfam" id="PF00535"/>
    </source>
</evidence>
<dbReference type="OrthoDB" id="46222at2157"/>
<protein>
    <submittedName>
        <fullName evidence="3">Putative glycosyl transferase</fullName>
    </submittedName>
</protein>
<dbReference type="Gene3D" id="3.90.550.10">
    <property type="entry name" value="Spore Coat Polysaccharide Biosynthesis Protein SpsA, Chain A"/>
    <property type="match status" value="1"/>
</dbReference>
<keyword evidence="4" id="KW-1185">Reference proteome</keyword>
<evidence type="ECO:0000313" key="4">
    <source>
        <dbReference type="Proteomes" id="UP000077275"/>
    </source>
</evidence>
<dbReference type="EMBL" id="LWMW01000102">
    <property type="protein sequence ID" value="KZX16013.1"/>
    <property type="molecule type" value="Genomic_DNA"/>
</dbReference>
<evidence type="ECO:0000256" key="1">
    <source>
        <dbReference type="SAM" id="Phobius"/>
    </source>
</evidence>
<comment type="caution">
    <text evidence="3">The sequence shown here is derived from an EMBL/GenBank/DDBJ whole genome shotgun (WGS) entry which is preliminary data.</text>
</comment>
<feature type="transmembrane region" description="Helical" evidence="1">
    <location>
        <begin position="207"/>
        <end position="225"/>
    </location>
</feature>
<dbReference type="InterPro" id="IPR001173">
    <property type="entry name" value="Glyco_trans_2-like"/>
</dbReference>
<dbReference type="SUPFAM" id="SSF53448">
    <property type="entry name" value="Nucleotide-diphospho-sugar transferases"/>
    <property type="match status" value="1"/>
</dbReference>
<accession>A0A166DW37</accession>
<keyword evidence="1" id="KW-1133">Transmembrane helix</keyword>
<keyword evidence="3" id="KW-0808">Transferase</keyword>
<dbReference type="AlphaFoldDB" id="A0A166DW37"/>
<keyword evidence="1" id="KW-0472">Membrane</keyword>
<gene>
    <name evidence="3" type="ORF">MBCUT_11490</name>
</gene>
<dbReference type="STRING" id="47311.MBCUT_11490"/>
<proteinExistence type="predicted"/>
<organism evidence="3 4">
    <name type="scientific">Methanobrevibacter cuticularis</name>
    <dbReference type="NCBI Taxonomy" id="47311"/>
    <lineage>
        <taxon>Archaea</taxon>
        <taxon>Methanobacteriati</taxon>
        <taxon>Methanobacteriota</taxon>
        <taxon>Methanomada group</taxon>
        <taxon>Methanobacteria</taxon>
        <taxon>Methanobacteriales</taxon>
        <taxon>Methanobacteriaceae</taxon>
        <taxon>Methanobrevibacter</taxon>
    </lineage>
</organism>
<name>A0A166DW37_9EURY</name>
<dbReference type="Pfam" id="PF00535">
    <property type="entry name" value="Glycos_transf_2"/>
    <property type="match status" value="1"/>
</dbReference>
<dbReference type="CDD" id="cd02511">
    <property type="entry name" value="Beta4Glucosyltransferase"/>
    <property type="match status" value="1"/>
</dbReference>
<dbReference type="PANTHER" id="PTHR43630">
    <property type="entry name" value="POLY-BETA-1,6-N-ACETYL-D-GLUCOSAMINE SYNTHASE"/>
    <property type="match status" value="1"/>
</dbReference>
<sequence length="290" mass="34437">MKISAIINTLNEEENIENLLKTIKWVDEIIIVDMYSEDRTVEIAKNYTDKIYFHKRLGFVEPARQFAFEKASNEWILVLDADELVPKILSNEMIKISEENKYDVIYILRSDYFIGEPLKGTLFESFRFQPRFFKRDKLVFTDKIHGGVEIDEKAITYKINDKKKQIFHLSDSLHGNDTIFEDLFLKQDTYTTIEAKNNIEGIKNQKVFLKIIYYFCIILKYYLLIKLQKKNNKTGFQNIFYACSWINYFGLINAKLNLYYKYGTFDFSENIINNYNKIAEEVAKEYEVGE</sequence>
<evidence type="ECO:0000313" key="3">
    <source>
        <dbReference type="EMBL" id="KZX16013.1"/>
    </source>
</evidence>
<dbReference type="RefSeq" id="WP_067259737.1">
    <property type="nucleotide sequence ID" value="NZ_LWMW01000102.1"/>
</dbReference>
<reference evidence="3 4" key="1">
    <citation type="submission" date="2016-04" db="EMBL/GenBank/DDBJ databases">
        <title>Genome sequence of Methanobrevibacter cuticularis DSM 11139.</title>
        <authorList>
            <person name="Poehlein A."/>
            <person name="Seedorf H."/>
            <person name="Daniel R."/>
        </authorList>
    </citation>
    <scope>NUCLEOTIDE SEQUENCE [LARGE SCALE GENOMIC DNA]</scope>
    <source>
        <strain evidence="3 4">DSM 11139</strain>
    </source>
</reference>
<feature type="domain" description="Glycosyltransferase 2-like" evidence="2">
    <location>
        <begin position="4"/>
        <end position="139"/>
    </location>
</feature>
<dbReference type="PANTHER" id="PTHR43630:SF2">
    <property type="entry name" value="GLYCOSYLTRANSFERASE"/>
    <property type="match status" value="1"/>
</dbReference>
<dbReference type="Proteomes" id="UP000077275">
    <property type="component" value="Unassembled WGS sequence"/>
</dbReference>
<keyword evidence="1" id="KW-0812">Transmembrane</keyword>
<dbReference type="InterPro" id="IPR029044">
    <property type="entry name" value="Nucleotide-diphossugar_trans"/>
</dbReference>
<dbReference type="PATRIC" id="fig|47311.3.peg.1262"/>
<dbReference type="GO" id="GO:0016740">
    <property type="term" value="F:transferase activity"/>
    <property type="evidence" value="ECO:0007669"/>
    <property type="project" value="UniProtKB-KW"/>
</dbReference>